<reference evidence="2 3" key="1">
    <citation type="submission" date="2020-10" db="EMBL/GenBank/DDBJ databases">
        <title>Complete genome sequence of Paludibaculum fermentans P105T, a facultatively anaerobic acidobacterium capable of dissimilatory Fe(III) reduction.</title>
        <authorList>
            <person name="Dedysh S.N."/>
            <person name="Beletsky A.V."/>
            <person name="Kulichevskaya I.S."/>
            <person name="Mardanov A.V."/>
            <person name="Ravin N.V."/>
        </authorList>
    </citation>
    <scope>NUCLEOTIDE SEQUENCE [LARGE SCALE GENOMIC DNA]</scope>
    <source>
        <strain evidence="2 3">P105</strain>
    </source>
</reference>
<evidence type="ECO:0000313" key="2">
    <source>
        <dbReference type="EMBL" id="QOY88415.1"/>
    </source>
</evidence>
<evidence type="ECO:0008006" key="4">
    <source>
        <dbReference type="Google" id="ProtNLM"/>
    </source>
</evidence>
<name>A0A7S7NRD1_PALFE</name>
<dbReference type="Proteomes" id="UP000593892">
    <property type="component" value="Chromosome"/>
</dbReference>
<gene>
    <name evidence="2" type="ORF">IRI77_00160</name>
</gene>
<evidence type="ECO:0000313" key="3">
    <source>
        <dbReference type="Proteomes" id="UP000593892"/>
    </source>
</evidence>
<evidence type="ECO:0000256" key="1">
    <source>
        <dbReference type="SAM" id="SignalP"/>
    </source>
</evidence>
<accession>A0A7S7NRD1</accession>
<feature type="chain" id="PRO_5032693962" description="NIPSNAP domain-containing protein" evidence="1">
    <location>
        <begin position="26"/>
        <end position="249"/>
    </location>
</feature>
<dbReference type="InterPro" id="IPR011008">
    <property type="entry name" value="Dimeric_a/b-barrel"/>
</dbReference>
<dbReference type="RefSeq" id="WP_194450077.1">
    <property type="nucleotide sequence ID" value="NZ_CP063849.1"/>
</dbReference>
<proteinExistence type="predicted"/>
<feature type="signal peptide" evidence="1">
    <location>
        <begin position="1"/>
        <end position="25"/>
    </location>
</feature>
<keyword evidence="1" id="KW-0732">Signal</keyword>
<dbReference type="Gene3D" id="3.30.70.100">
    <property type="match status" value="1"/>
</dbReference>
<dbReference type="EMBL" id="CP063849">
    <property type="protein sequence ID" value="QOY88415.1"/>
    <property type="molecule type" value="Genomic_DNA"/>
</dbReference>
<dbReference type="AlphaFoldDB" id="A0A7S7NRD1"/>
<sequence length="249" mass="27720">MTMTRRACVLSLGCLALLLPLPAQQQRMIRSIVRYRLKPDRINDFNAVMRERAALLKKAGSERYFTVWVAQSGPREVGIVRFHQKWSELTTSPDPKMAEHAAAMANLTSRMNACIESMERIIDEIQPDISLPRPGTPPPFVQSGKLRAEPGKLNDVLAMLKEETLPAVKKGGATTWGVARTRFGAPTNEIHTYTGMSGWSELDQPSAIRKALGEEGFQKYLAKMGSMLTSVEYTIYSLNAEMSHMPPAQ</sequence>
<organism evidence="2 3">
    <name type="scientific">Paludibaculum fermentans</name>
    <dbReference type="NCBI Taxonomy" id="1473598"/>
    <lineage>
        <taxon>Bacteria</taxon>
        <taxon>Pseudomonadati</taxon>
        <taxon>Acidobacteriota</taxon>
        <taxon>Terriglobia</taxon>
        <taxon>Bryobacterales</taxon>
        <taxon>Bryobacteraceae</taxon>
        <taxon>Paludibaculum</taxon>
    </lineage>
</organism>
<dbReference type="KEGG" id="pfer:IRI77_00160"/>
<protein>
    <recommendedName>
        <fullName evidence="4">NIPSNAP domain-containing protein</fullName>
    </recommendedName>
</protein>
<keyword evidence="3" id="KW-1185">Reference proteome</keyword>
<dbReference type="SUPFAM" id="SSF54909">
    <property type="entry name" value="Dimeric alpha+beta barrel"/>
    <property type="match status" value="1"/>
</dbReference>